<gene>
    <name evidence="1" type="ORF">PGT21_024443</name>
</gene>
<sequence length="122" mass="14122">MMCRQLQPLAVGNIWWGRYPFAHGFNVHASQFKASRIDHAGRHDDASFLIDDWNSSAFKESRRPENLAKALPWAWQPRSSRFLTSRDLVRLAIWASCYLLQWTCKVTLTLPQLVINEPIPLS</sequence>
<evidence type="ECO:0000313" key="2">
    <source>
        <dbReference type="Proteomes" id="UP000324748"/>
    </source>
</evidence>
<organism evidence="1 2">
    <name type="scientific">Puccinia graminis f. sp. tritici</name>
    <dbReference type="NCBI Taxonomy" id="56615"/>
    <lineage>
        <taxon>Eukaryota</taxon>
        <taxon>Fungi</taxon>
        <taxon>Dikarya</taxon>
        <taxon>Basidiomycota</taxon>
        <taxon>Pucciniomycotina</taxon>
        <taxon>Pucciniomycetes</taxon>
        <taxon>Pucciniales</taxon>
        <taxon>Pucciniaceae</taxon>
        <taxon>Puccinia</taxon>
    </lineage>
</organism>
<dbReference type="AlphaFoldDB" id="A0A5B0MM29"/>
<proteinExistence type="predicted"/>
<evidence type="ECO:0000313" key="1">
    <source>
        <dbReference type="EMBL" id="KAA1077945.1"/>
    </source>
</evidence>
<reference evidence="1 2" key="1">
    <citation type="submission" date="2019-05" db="EMBL/GenBank/DDBJ databases">
        <title>Emergence of the Ug99 lineage of the wheat stem rust pathogen through somatic hybridization.</title>
        <authorList>
            <person name="Li F."/>
            <person name="Upadhyaya N.M."/>
            <person name="Sperschneider J."/>
            <person name="Matny O."/>
            <person name="Nguyen-Phuc H."/>
            <person name="Mago R."/>
            <person name="Raley C."/>
            <person name="Miller M.E."/>
            <person name="Silverstein K.A.T."/>
            <person name="Henningsen E."/>
            <person name="Hirsch C.D."/>
            <person name="Visser B."/>
            <person name="Pretorius Z.A."/>
            <person name="Steffenson B.J."/>
            <person name="Schwessinger B."/>
            <person name="Dodds P.N."/>
            <person name="Figueroa M."/>
        </authorList>
    </citation>
    <scope>NUCLEOTIDE SEQUENCE [LARGE SCALE GENOMIC DNA]</scope>
    <source>
        <strain evidence="1">21-0</strain>
    </source>
</reference>
<name>A0A5B0MM29_PUCGR</name>
<protein>
    <submittedName>
        <fullName evidence="1">Uncharacterized protein</fullName>
    </submittedName>
</protein>
<keyword evidence="2" id="KW-1185">Reference proteome</keyword>
<accession>A0A5B0MM29</accession>
<dbReference type="EMBL" id="VSWC01000144">
    <property type="protein sequence ID" value="KAA1077945.1"/>
    <property type="molecule type" value="Genomic_DNA"/>
</dbReference>
<comment type="caution">
    <text evidence="1">The sequence shown here is derived from an EMBL/GenBank/DDBJ whole genome shotgun (WGS) entry which is preliminary data.</text>
</comment>
<dbReference type="Proteomes" id="UP000324748">
    <property type="component" value="Unassembled WGS sequence"/>
</dbReference>